<dbReference type="EC" id="3.4.19.12" evidence="9"/>
<evidence type="ECO:0000313" key="14">
    <source>
        <dbReference type="Proteomes" id="UP001651158"/>
    </source>
</evidence>
<gene>
    <name evidence="13" type="ORF">TcWFU_008035</name>
</gene>
<dbReference type="Pfam" id="PF21403">
    <property type="entry name" value="OTU1_UBXL"/>
    <property type="match status" value="1"/>
</dbReference>
<keyword evidence="8" id="KW-0862">Zinc</keyword>
<keyword evidence="5 9" id="KW-0833">Ubl conjugation pathway</keyword>
<keyword evidence="6 9" id="KW-0378">Hydrolase</keyword>
<feature type="domain" description="OTU1 Ubl" evidence="11">
    <location>
        <begin position="23"/>
        <end position="71"/>
    </location>
</feature>
<organism evidence="13 14">
    <name type="scientific">Taenia crassiceps</name>
    <dbReference type="NCBI Taxonomy" id="6207"/>
    <lineage>
        <taxon>Eukaryota</taxon>
        <taxon>Metazoa</taxon>
        <taxon>Spiralia</taxon>
        <taxon>Lophotrochozoa</taxon>
        <taxon>Platyhelminthes</taxon>
        <taxon>Cestoda</taxon>
        <taxon>Eucestoda</taxon>
        <taxon>Cyclophyllidea</taxon>
        <taxon>Taeniidae</taxon>
        <taxon>Taenia</taxon>
    </lineage>
</organism>
<evidence type="ECO:0000256" key="2">
    <source>
        <dbReference type="ARBA" id="ARBA00022670"/>
    </source>
</evidence>
<dbReference type="PANTHER" id="PTHR13312:SF0">
    <property type="entry name" value="UBIQUITIN THIOESTERASE OTU1"/>
    <property type="match status" value="1"/>
</dbReference>
<feature type="domain" description="OTU1-like C-terminal C2H2-type zinc finger" evidence="12">
    <location>
        <begin position="290"/>
        <end position="322"/>
    </location>
</feature>
<evidence type="ECO:0000256" key="6">
    <source>
        <dbReference type="ARBA" id="ARBA00022801"/>
    </source>
</evidence>
<dbReference type="EMBL" id="JAKROA010000001">
    <property type="protein sequence ID" value="KAL5112639.1"/>
    <property type="molecule type" value="Genomic_DNA"/>
</dbReference>
<name>A0ABR4QT46_9CEST</name>
<evidence type="ECO:0000256" key="1">
    <source>
        <dbReference type="ARBA" id="ARBA00000707"/>
    </source>
</evidence>
<comment type="subcellular location">
    <subcellularLocation>
        <location evidence="9">Cytoplasm</location>
    </subcellularLocation>
</comment>
<dbReference type="PANTHER" id="PTHR13312">
    <property type="entry name" value="HIV-INDUCED PROTEIN-7-LIKE PROTEASE"/>
    <property type="match status" value="1"/>
</dbReference>
<keyword evidence="2" id="KW-0645">Protease</keyword>
<keyword evidence="14" id="KW-1185">Reference proteome</keyword>
<evidence type="ECO:0000259" key="12">
    <source>
        <dbReference type="Pfam" id="PF24560"/>
    </source>
</evidence>
<accession>A0ABR4QT46</accession>
<keyword evidence="4" id="KW-0863">Zinc-finger</keyword>
<keyword evidence="9" id="KW-0963">Cytoplasm</keyword>
<feature type="domain" description="OTU" evidence="10">
    <location>
        <begin position="122"/>
        <end position="216"/>
    </location>
</feature>
<dbReference type="InterPro" id="IPR038765">
    <property type="entry name" value="Papain-like_cys_pep_sf"/>
</dbReference>
<evidence type="ECO:0000256" key="4">
    <source>
        <dbReference type="ARBA" id="ARBA00022771"/>
    </source>
</evidence>
<protein>
    <recommendedName>
        <fullName evidence="9">Ubiquitin thioesterase OTU</fullName>
        <ecNumber evidence="9">3.4.19.12</ecNumber>
    </recommendedName>
</protein>
<dbReference type="InterPro" id="IPR048857">
    <property type="entry name" value="OTU1_Ubl"/>
</dbReference>
<dbReference type="Proteomes" id="UP001651158">
    <property type="component" value="Unassembled WGS sequence"/>
</dbReference>
<evidence type="ECO:0000313" key="13">
    <source>
        <dbReference type="EMBL" id="KAL5112639.1"/>
    </source>
</evidence>
<dbReference type="Pfam" id="PF24560">
    <property type="entry name" value="zf-C2H2_OTU1_C"/>
    <property type="match status" value="1"/>
</dbReference>
<dbReference type="InterPro" id="IPR057766">
    <property type="entry name" value="Znf-C2H2_OTU1-like_C"/>
</dbReference>
<dbReference type="Pfam" id="PF02338">
    <property type="entry name" value="OTU"/>
    <property type="match status" value="1"/>
</dbReference>
<keyword evidence="7 9" id="KW-0788">Thiol protease</keyword>
<evidence type="ECO:0000256" key="7">
    <source>
        <dbReference type="ARBA" id="ARBA00022807"/>
    </source>
</evidence>
<comment type="caution">
    <text evidence="13">The sequence shown here is derived from an EMBL/GenBank/DDBJ whole genome shotgun (WGS) entry which is preliminary data.</text>
</comment>
<evidence type="ECO:0000256" key="3">
    <source>
        <dbReference type="ARBA" id="ARBA00022723"/>
    </source>
</evidence>
<comment type="function">
    <text evidence="9">Hydrolase that can remove conjugated ubiquitin from proteins and may therefore play an important regulatory role at the level of protein turnover by preventing degradation.</text>
</comment>
<comment type="catalytic activity">
    <reaction evidence="1 9">
        <text>Thiol-dependent hydrolysis of ester, thioester, amide, peptide and isopeptide bonds formed by the C-terminal Gly of ubiquitin (a 76-residue protein attached to proteins as an intracellular targeting signal).</text>
        <dbReference type="EC" id="3.4.19.12"/>
    </reaction>
</comment>
<evidence type="ECO:0000259" key="10">
    <source>
        <dbReference type="Pfam" id="PF02338"/>
    </source>
</evidence>
<evidence type="ECO:0000256" key="5">
    <source>
        <dbReference type="ARBA" id="ARBA00022786"/>
    </source>
</evidence>
<evidence type="ECO:0000259" key="11">
    <source>
        <dbReference type="Pfam" id="PF21403"/>
    </source>
</evidence>
<dbReference type="SUPFAM" id="SSF54001">
    <property type="entry name" value="Cysteine proteinases"/>
    <property type="match status" value="1"/>
</dbReference>
<evidence type="ECO:0000256" key="8">
    <source>
        <dbReference type="ARBA" id="ARBA00022833"/>
    </source>
</evidence>
<evidence type="ECO:0000256" key="9">
    <source>
        <dbReference type="RuleBase" id="RU367104"/>
    </source>
</evidence>
<reference evidence="13 14" key="1">
    <citation type="journal article" date="2022" name="Front. Cell. Infect. Microbiol.">
        <title>The Genomes of Two Strains of Taenia crassiceps the Animal Model for the Study of Human Cysticercosis.</title>
        <authorList>
            <person name="Bobes R.J."/>
            <person name="Estrada K."/>
            <person name="Rios-Valencia D.G."/>
            <person name="Calderon-Gallegos A."/>
            <person name="de la Torre P."/>
            <person name="Carrero J.C."/>
            <person name="Sanchez-Flores A."/>
            <person name="Laclette J.P."/>
        </authorList>
    </citation>
    <scope>NUCLEOTIDE SEQUENCE [LARGE SCALE GENOMIC DNA]</scope>
    <source>
        <strain evidence="13">WFUcys</strain>
    </source>
</reference>
<dbReference type="Gene3D" id="3.10.20.90">
    <property type="entry name" value="Phosphatidylinositol 3-kinase Catalytic Subunit, Chain A, domain 1"/>
    <property type="match status" value="1"/>
</dbReference>
<dbReference type="Gene3D" id="3.90.70.80">
    <property type="match status" value="1"/>
</dbReference>
<dbReference type="CDD" id="cd22745">
    <property type="entry name" value="OTU_OTU1"/>
    <property type="match status" value="1"/>
</dbReference>
<sequence length="326" mass="35730">MSATDVSEKPECKEPSAENRVVLRCKSEKGQSVLVLTGASTLEDLVAEVVASTGISREILILRSGYPPKLINLSPENIHQTLSELKICSGDSIMADAKPLEAPSSSSRKGPPSRLIRKVAPSDDCCLFTSVNFCVSNRDSSWLIDEPIVTNAEAVKETRTLIAHTVLSDPLTFSEAILGMPAKDYAKFILEPHRWGGGIEVSILSMLYEVEIDVVDVLTSRIDRFGEDKAYSHRILLLYDGIHYDALAVELSDFGTLQTIFLTTEDSVLVEAQSLAREAKLAGQFTDLTNCNLMCTICRTPLRGQQGAQQHAKSTGHAQFQERTPF</sequence>
<dbReference type="CDD" id="cd17059">
    <property type="entry name" value="Ubl_OTU1"/>
    <property type="match status" value="1"/>
</dbReference>
<keyword evidence="3" id="KW-0479">Metal-binding</keyword>
<dbReference type="InterPro" id="IPR003323">
    <property type="entry name" value="OTU_dom"/>
</dbReference>
<proteinExistence type="predicted"/>